<organism evidence="3 4">
    <name type="scientific">Sphingomonas plantiphila</name>
    <dbReference type="NCBI Taxonomy" id="3163295"/>
    <lineage>
        <taxon>Bacteria</taxon>
        <taxon>Pseudomonadati</taxon>
        <taxon>Pseudomonadota</taxon>
        <taxon>Alphaproteobacteria</taxon>
        <taxon>Sphingomonadales</taxon>
        <taxon>Sphingomonadaceae</taxon>
        <taxon>Sphingomonas</taxon>
    </lineage>
</organism>
<keyword evidence="4" id="KW-1185">Reference proteome</keyword>
<dbReference type="EMBL" id="JBELQC010000001">
    <property type="protein sequence ID" value="MFL9840457.1"/>
    <property type="molecule type" value="Genomic_DNA"/>
</dbReference>
<dbReference type="RefSeq" id="WP_408077393.1">
    <property type="nucleotide sequence ID" value="NZ_JBELQC010000001.1"/>
</dbReference>
<dbReference type="Pfam" id="PF18166">
    <property type="entry name" value="pP_pnuc_2"/>
    <property type="match status" value="1"/>
</dbReference>
<dbReference type="Proteomes" id="UP001629244">
    <property type="component" value="Unassembled WGS sequence"/>
</dbReference>
<feature type="domain" description="Predicted pPIWI-associating nuclease group 2" evidence="2">
    <location>
        <begin position="165"/>
        <end position="285"/>
    </location>
</feature>
<name>A0ABW8YLY5_9SPHN</name>
<evidence type="ECO:0000259" key="2">
    <source>
        <dbReference type="Pfam" id="PF18166"/>
    </source>
</evidence>
<sequence length="286" mass="31603">MADDVPSWREIEKASRALTARFPGDRFLKTVLRGCIKVGKQKSNPIRGNFVAAGLREAVNHIIHKLAPDDEVRGCVWFVPAEDTDTVTRKQRAIYIIKGGLPDEFVKEELQIEVAPDAKALSDMINGLNRSTHVRPNTILAEGAPVRRLFHNVLDAVDALLDAAEDSRSAVREAVASALHNRVFERLISETIQELDELSTHTTVDHHWIDAIEVEDINSETIRYEVAGTVAVELQFGSNSDVRADIGFRTTDSYPYEATVTCAVADPLGVDPGGIELKIDNSSFFE</sequence>
<proteinExistence type="predicted"/>
<dbReference type="InterPro" id="IPR041584">
    <property type="entry name" value="Put_pPIWI_pnuc_2"/>
</dbReference>
<gene>
    <name evidence="3" type="ORF">ABS767_05725</name>
</gene>
<comment type="caution">
    <text evidence="3">The sequence shown here is derived from an EMBL/GenBank/DDBJ whole genome shotgun (WGS) entry which is preliminary data.</text>
</comment>
<feature type="domain" description="Predicted pPIWI-associating nuclease" evidence="1">
    <location>
        <begin position="24"/>
        <end position="155"/>
    </location>
</feature>
<evidence type="ECO:0000313" key="4">
    <source>
        <dbReference type="Proteomes" id="UP001629244"/>
    </source>
</evidence>
<reference evidence="3 4" key="1">
    <citation type="submission" date="2024-06" db="EMBL/GenBank/DDBJ databases">
        <authorList>
            <person name="Kaempfer P."/>
            <person name="Viver T."/>
        </authorList>
    </citation>
    <scope>NUCLEOTIDE SEQUENCE [LARGE SCALE GENOMIC DNA]</scope>
    <source>
        <strain evidence="3 4">ST-64</strain>
    </source>
</reference>
<dbReference type="InterPro" id="IPR040556">
    <property type="entry name" value="pP_pnuc_1"/>
</dbReference>
<evidence type="ECO:0000313" key="3">
    <source>
        <dbReference type="EMBL" id="MFL9840457.1"/>
    </source>
</evidence>
<evidence type="ECO:0000259" key="1">
    <source>
        <dbReference type="Pfam" id="PF18165"/>
    </source>
</evidence>
<dbReference type="Pfam" id="PF18165">
    <property type="entry name" value="pP_pnuc_1"/>
    <property type="match status" value="1"/>
</dbReference>
<accession>A0ABW8YLY5</accession>
<evidence type="ECO:0008006" key="5">
    <source>
        <dbReference type="Google" id="ProtNLM"/>
    </source>
</evidence>
<protein>
    <recommendedName>
        <fullName evidence="5">Restriction endonuclease</fullName>
    </recommendedName>
</protein>